<keyword evidence="2" id="KW-1185">Reference proteome</keyword>
<sequence>MGTRCDAYADPSASKPPSSLGFSSFLNLKIPSVFFSRIKQKHIRKIRNPRFQSSGSFTYPCTRTVILKCS</sequence>
<dbReference type="EMBL" id="CM056814">
    <property type="protein sequence ID" value="KAJ8627776.1"/>
    <property type="molecule type" value="Genomic_DNA"/>
</dbReference>
<protein>
    <submittedName>
        <fullName evidence="1">Uncharacterized protein</fullName>
    </submittedName>
</protein>
<gene>
    <name evidence="1" type="ORF">MRB53_021083</name>
</gene>
<organism evidence="1 2">
    <name type="scientific">Persea americana</name>
    <name type="common">Avocado</name>
    <dbReference type="NCBI Taxonomy" id="3435"/>
    <lineage>
        <taxon>Eukaryota</taxon>
        <taxon>Viridiplantae</taxon>
        <taxon>Streptophyta</taxon>
        <taxon>Embryophyta</taxon>
        <taxon>Tracheophyta</taxon>
        <taxon>Spermatophyta</taxon>
        <taxon>Magnoliopsida</taxon>
        <taxon>Magnoliidae</taxon>
        <taxon>Laurales</taxon>
        <taxon>Lauraceae</taxon>
        <taxon>Persea</taxon>
    </lineage>
</organism>
<evidence type="ECO:0000313" key="2">
    <source>
        <dbReference type="Proteomes" id="UP001234297"/>
    </source>
</evidence>
<accession>A0ACC2L2L4</accession>
<reference evidence="1 2" key="1">
    <citation type="journal article" date="2022" name="Hortic Res">
        <title>A haplotype resolved chromosomal level avocado genome allows analysis of novel avocado genes.</title>
        <authorList>
            <person name="Nath O."/>
            <person name="Fletcher S.J."/>
            <person name="Hayward A."/>
            <person name="Shaw L.M."/>
            <person name="Masouleh A.K."/>
            <person name="Furtado A."/>
            <person name="Henry R.J."/>
            <person name="Mitter N."/>
        </authorList>
    </citation>
    <scope>NUCLEOTIDE SEQUENCE [LARGE SCALE GENOMIC DNA]</scope>
    <source>
        <strain evidence="2">cv. Hass</strain>
    </source>
</reference>
<dbReference type="Proteomes" id="UP001234297">
    <property type="component" value="Chromosome 6"/>
</dbReference>
<evidence type="ECO:0000313" key="1">
    <source>
        <dbReference type="EMBL" id="KAJ8627776.1"/>
    </source>
</evidence>
<name>A0ACC2L2L4_PERAE</name>
<comment type="caution">
    <text evidence="1">The sequence shown here is derived from an EMBL/GenBank/DDBJ whole genome shotgun (WGS) entry which is preliminary data.</text>
</comment>
<proteinExistence type="predicted"/>